<proteinExistence type="inferred from homology"/>
<dbReference type="FunFam" id="2.30.30.140:FF:000022">
    <property type="entry name" value="Hydrogenase assembly chaperone HybG"/>
    <property type="match status" value="1"/>
</dbReference>
<dbReference type="PANTHER" id="PTHR35177">
    <property type="entry name" value="HYDROGENASE MATURATION FACTOR HYBG"/>
    <property type="match status" value="1"/>
</dbReference>
<evidence type="ECO:0000313" key="2">
    <source>
        <dbReference type="EMBL" id="AUD05514.1"/>
    </source>
</evidence>
<dbReference type="Gene3D" id="2.30.30.140">
    <property type="match status" value="1"/>
</dbReference>
<dbReference type="Pfam" id="PF01455">
    <property type="entry name" value="HupF_HypC"/>
    <property type="match status" value="1"/>
</dbReference>
<dbReference type="InterPro" id="IPR019812">
    <property type="entry name" value="Hydgase_assmbl_chp_CS"/>
</dbReference>
<dbReference type="PROSITE" id="PS01097">
    <property type="entry name" value="HUPF_HYPC"/>
    <property type="match status" value="1"/>
</dbReference>
<dbReference type="PRINTS" id="PR00445">
    <property type="entry name" value="HUPFHYPC"/>
</dbReference>
<sequence length="91" mass="10028">MCLAIPGKIKSIEYQYDGLVRMARVNFGGIIKEASLDMVPSAQVGDYVLVHVGVAISIVDEEEAEKTFAYLREIGDLDELTESSQIDRHAV</sequence>
<keyword evidence="3" id="KW-1185">Reference proteome</keyword>
<protein>
    <submittedName>
        <fullName evidence="2">HypC/HybG/HupF family hydrogenase formation chaperone</fullName>
    </submittedName>
</protein>
<dbReference type="InterPro" id="IPR001109">
    <property type="entry name" value="Hydrogenase_HupF/HypC"/>
</dbReference>
<organism evidence="2 3">
    <name type="scientific">Spirosoma pollinicola</name>
    <dbReference type="NCBI Taxonomy" id="2057025"/>
    <lineage>
        <taxon>Bacteria</taxon>
        <taxon>Pseudomonadati</taxon>
        <taxon>Bacteroidota</taxon>
        <taxon>Cytophagia</taxon>
        <taxon>Cytophagales</taxon>
        <taxon>Cytophagaceae</taxon>
        <taxon>Spirosoma</taxon>
    </lineage>
</organism>
<name>A0A2K8Z6Q5_9BACT</name>
<comment type="similarity">
    <text evidence="1">Belongs to the HupF/HypC family.</text>
</comment>
<dbReference type="OrthoDB" id="9806017at2"/>
<dbReference type="GO" id="GO:0051604">
    <property type="term" value="P:protein maturation"/>
    <property type="evidence" value="ECO:0007669"/>
    <property type="project" value="TreeGrafter"/>
</dbReference>
<dbReference type="KEGG" id="spir:CWM47_28905"/>
<dbReference type="NCBIfam" id="TIGR00074">
    <property type="entry name" value="hypC_hupF"/>
    <property type="match status" value="1"/>
</dbReference>
<dbReference type="GO" id="GO:1902670">
    <property type="term" value="F:carbon dioxide binding"/>
    <property type="evidence" value="ECO:0007669"/>
    <property type="project" value="TreeGrafter"/>
</dbReference>
<evidence type="ECO:0000313" key="3">
    <source>
        <dbReference type="Proteomes" id="UP000232883"/>
    </source>
</evidence>
<accession>A0A2K8Z6Q5</accession>
<dbReference type="RefSeq" id="WP_100992067.1">
    <property type="nucleotide sequence ID" value="NZ_CP025096.1"/>
</dbReference>
<dbReference type="EMBL" id="CP025096">
    <property type="protein sequence ID" value="AUD05514.1"/>
    <property type="molecule type" value="Genomic_DNA"/>
</dbReference>
<dbReference type="Proteomes" id="UP000232883">
    <property type="component" value="Chromosome"/>
</dbReference>
<dbReference type="GO" id="GO:0005506">
    <property type="term" value="F:iron ion binding"/>
    <property type="evidence" value="ECO:0007669"/>
    <property type="project" value="TreeGrafter"/>
</dbReference>
<dbReference type="SUPFAM" id="SSF159127">
    <property type="entry name" value="HupF/HypC-like"/>
    <property type="match status" value="1"/>
</dbReference>
<gene>
    <name evidence="2" type="primary">hypC</name>
    <name evidence="2" type="ORF">CWM47_28905</name>
</gene>
<dbReference type="AlphaFoldDB" id="A0A2K8Z6Q5"/>
<dbReference type="PANTHER" id="PTHR35177:SF2">
    <property type="entry name" value="HYDROGENASE MATURATION FACTOR HYBG"/>
    <property type="match status" value="1"/>
</dbReference>
<evidence type="ECO:0000256" key="1">
    <source>
        <dbReference type="ARBA" id="ARBA00006018"/>
    </source>
</evidence>
<reference evidence="2 3" key="1">
    <citation type="submission" date="2017-11" db="EMBL/GenBank/DDBJ databases">
        <title>Taxonomic description and genome sequences of Spirosoma HA7 sp. nov., isolated from pollen microhabitat of Corylus avellana.</title>
        <authorList>
            <person name="Ambika Manirajan B."/>
            <person name="Suarez C."/>
            <person name="Ratering S."/>
            <person name="Geissler-Plaum R."/>
            <person name="Cardinale M."/>
            <person name="Sylvia S."/>
        </authorList>
    </citation>
    <scope>NUCLEOTIDE SEQUENCE [LARGE SCALE GENOMIC DNA]</scope>
    <source>
        <strain evidence="2 3">HA7</strain>
    </source>
</reference>